<protein>
    <submittedName>
        <fullName evidence="3">Uncharacterized protein</fullName>
    </submittedName>
</protein>
<feature type="compositionally biased region" description="Basic and acidic residues" evidence="1">
    <location>
        <begin position="114"/>
        <end position="129"/>
    </location>
</feature>
<keyword evidence="2" id="KW-0472">Membrane</keyword>
<accession>A0A6B9VDB2</accession>
<proteinExistence type="predicted"/>
<keyword evidence="2" id="KW-0812">Transmembrane</keyword>
<feature type="compositionally biased region" description="Basic and acidic residues" evidence="1">
    <location>
        <begin position="9"/>
        <end position="22"/>
    </location>
</feature>
<feature type="region of interest" description="Disordered" evidence="1">
    <location>
        <begin position="114"/>
        <end position="138"/>
    </location>
</feature>
<gene>
    <name evidence="3" type="ORF">DS421_19g667610</name>
</gene>
<feature type="compositionally biased region" description="Basic and acidic residues" evidence="1">
    <location>
        <begin position="45"/>
        <end position="59"/>
    </location>
</feature>
<feature type="region of interest" description="Disordered" evidence="1">
    <location>
        <begin position="1"/>
        <end position="71"/>
    </location>
</feature>
<feature type="transmembrane region" description="Helical" evidence="2">
    <location>
        <begin position="157"/>
        <end position="187"/>
    </location>
</feature>
<organism evidence="3 4">
    <name type="scientific">Arachis hypogaea</name>
    <name type="common">Peanut</name>
    <dbReference type="NCBI Taxonomy" id="3818"/>
    <lineage>
        <taxon>Eukaryota</taxon>
        <taxon>Viridiplantae</taxon>
        <taxon>Streptophyta</taxon>
        <taxon>Embryophyta</taxon>
        <taxon>Tracheophyta</taxon>
        <taxon>Spermatophyta</taxon>
        <taxon>Magnoliopsida</taxon>
        <taxon>eudicotyledons</taxon>
        <taxon>Gunneridae</taxon>
        <taxon>Pentapetalae</taxon>
        <taxon>rosids</taxon>
        <taxon>fabids</taxon>
        <taxon>Fabales</taxon>
        <taxon>Fabaceae</taxon>
        <taxon>Papilionoideae</taxon>
        <taxon>50 kb inversion clade</taxon>
        <taxon>dalbergioids sensu lato</taxon>
        <taxon>Dalbergieae</taxon>
        <taxon>Pterocarpus clade</taxon>
        <taxon>Arachis</taxon>
    </lineage>
</organism>
<evidence type="ECO:0000256" key="1">
    <source>
        <dbReference type="SAM" id="MobiDB-lite"/>
    </source>
</evidence>
<evidence type="ECO:0000256" key="2">
    <source>
        <dbReference type="SAM" id="Phobius"/>
    </source>
</evidence>
<evidence type="ECO:0000313" key="3">
    <source>
        <dbReference type="EMBL" id="QHN79147.1"/>
    </source>
</evidence>
<dbReference type="AlphaFoldDB" id="A0A6B9VDB2"/>
<name>A0A6B9VDB2_ARAHY</name>
<dbReference type="EMBL" id="CP031001">
    <property type="protein sequence ID" value="QHN79147.1"/>
    <property type="molecule type" value="Genomic_DNA"/>
</dbReference>
<evidence type="ECO:0000313" key="4">
    <source>
        <dbReference type="Proteomes" id="UP000464620"/>
    </source>
</evidence>
<keyword evidence="2" id="KW-1133">Transmembrane helix</keyword>
<dbReference type="Proteomes" id="UP000464620">
    <property type="component" value="Chromosome B09"/>
</dbReference>
<reference evidence="3 4" key="1">
    <citation type="submission" date="2020-01" db="EMBL/GenBank/DDBJ databases">
        <title>Genome sequence of Arachis hypogaea, cultivar Shitouqi.</title>
        <authorList>
            <person name="Zhuang W."/>
            <person name="Chen H."/>
            <person name="Varshney R."/>
            <person name="Wang D."/>
            <person name="Ming R."/>
        </authorList>
    </citation>
    <scope>NUCLEOTIDE SEQUENCE [LARGE SCALE GENOMIC DNA]</scope>
    <source>
        <tissue evidence="3">Young leaf</tissue>
    </source>
</reference>
<sequence length="260" mass="28977">MPPSSPLLTEERGDLREKESTARKPPRSSGPPSRRIASRRRWRQRRGDHAGRRDVRGRESGISSRAEVQPPCRNPFRVASVAHIVKPSPPLLYPRRRRSRPGVGCRHLWRIQRERERASSGAEERKERPAPATAASAARNPAAAGGECTVGKGFKVWFLFFWISGTFIVTACLFQSPALAACCSELLHRRCRRSGHRVWRGIKLRALIAEFYDCCIQHQGVASSPELLLLRFLDYLIGLRLCLEAVAAAGTVSINVVAVG</sequence>